<dbReference type="Proteomes" id="UP001054945">
    <property type="component" value="Unassembled WGS sequence"/>
</dbReference>
<reference evidence="1 2" key="1">
    <citation type="submission" date="2021-06" db="EMBL/GenBank/DDBJ databases">
        <title>Caerostris extrusa draft genome.</title>
        <authorList>
            <person name="Kono N."/>
            <person name="Arakawa K."/>
        </authorList>
    </citation>
    <scope>NUCLEOTIDE SEQUENCE [LARGE SCALE GENOMIC DNA]</scope>
</reference>
<name>A0AAV4S3B0_CAEEX</name>
<organism evidence="1 2">
    <name type="scientific">Caerostris extrusa</name>
    <name type="common">Bark spider</name>
    <name type="synonym">Caerostris bankana</name>
    <dbReference type="NCBI Taxonomy" id="172846"/>
    <lineage>
        <taxon>Eukaryota</taxon>
        <taxon>Metazoa</taxon>
        <taxon>Ecdysozoa</taxon>
        <taxon>Arthropoda</taxon>
        <taxon>Chelicerata</taxon>
        <taxon>Arachnida</taxon>
        <taxon>Araneae</taxon>
        <taxon>Araneomorphae</taxon>
        <taxon>Entelegynae</taxon>
        <taxon>Araneoidea</taxon>
        <taxon>Araneidae</taxon>
        <taxon>Caerostris</taxon>
    </lineage>
</organism>
<comment type="caution">
    <text evidence="1">The sequence shown here is derived from an EMBL/GenBank/DDBJ whole genome shotgun (WGS) entry which is preliminary data.</text>
</comment>
<evidence type="ECO:0000313" key="1">
    <source>
        <dbReference type="EMBL" id="GIY26907.1"/>
    </source>
</evidence>
<dbReference type="AlphaFoldDB" id="A0AAV4S3B0"/>
<dbReference type="EMBL" id="BPLR01008746">
    <property type="protein sequence ID" value="GIY26907.1"/>
    <property type="molecule type" value="Genomic_DNA"/>
</dbReference>
<sequence>MPRRRRRWRVKPGAQHTSVFFCPHTNSPRRNVQEGARSIKSIGDHADGSNLLSRHSGLKMVSCGRDNGIRGDLADTQVRSG</sequence>
<protein>
    <submittedName>
        <fullName evidence="1">Uncharacterized protein</fullName>
    </submittedName>
</protein>
<gene>
    <name evidence="1" type="ORF">CEXT_671861</name>
</gene>
<keyword evidence="2" id="KW-1185">Reference proteome</keyword>
<proteinExistence type="predicted"/>
<evidence type="ECO:0000313" key="2">
    <source>
        <dbReference type="Proteomes" id="UP001054945"/>
    </source>
</evidence>
<accession>A0AAV4S3B0</accession>